<evidence type="ECO:0000313" key="3">
    <source>
        <dbReference type="Proteomes" id="UP000438448"/>
    </source>
</evidence>
<reference evidence="2 3" key="1">
    <citation type="submission" date="2019-10" db="EMBL/GenBank/DDBJ databases">
        <title>Nocardia macrotermitis sp. nov. and Nocardia aurantia sp. nov., isolated from the gut of fungus growing-termite Macrotermes natalensis.</title>
        <authorList>
            <person name="Benndorf R."/>
            <person name="Schwitalla J."/>
            <person name="Martin K."/>
            <person name="De Beer W."/>
            <person name="Kaster A.-K."/>
            <person name="Vollmers J."/>
            <person name="Poulsen M."/>
            <person name="Beemelmanns C."/>
        </authorList>
    </citation>
    <scope>NUCLEOTIDE SEQUENCE [LARGE SCALE GENOMIC DNA]</scope>
    <source>
        <strain evidence="2 3">RB20</strain>
    </source>
</reference>
<proteinExistence type="predicted"/>
<dbReference type="Proteomes" id="UP000438448">
    <property type="component" value="Unassembled WGS sequence"/>
</dbReference>
<dbReference type="RefSeq" id="WP_153414725.1">
    <property type="nucleotide sequence ID" value="NZ_WEGK01000016.1"/>
</dbReference>
<comment type="caution">
    <text evidence="2">The sequence shown here is derived from an EMBL/GenBank/DDBJ whole genome shotgun (WGS) entry which is preliminary data.</text>
</comment>
<keyword evidence="1" id="KW-0812">Transmembrane</keyword>
<sequence>MAVQVTRSLISSDRTKHKAVPVGQGCWAASYLPGQALDAKQATEAIRIADTIAEMRERTQLLGLTPMEAIGLATYGYELPKRHWDTFAGRIAVVSAGVVTVLAAQMIWIGGYSNVVREVAALPVSVLSAAAVLILCLSFLFVSSRPRRSAETDDYPPVPIAPTTAWSCSTRPARLSVPEAQRILEVHRGHNCARRYCALISLQRRLR</sequence>
<keyword evidence="1" id="KW-1133">Transmembrane helix</keyword>
<dbReference type="AlphaFoldDB" id="A0A7K0DBL3"/>
<keyword evidence="3" id="KW-1185">Reference proteome</keyword>
<feature type="transmembrane region" description="Helical" evidence="1">
    <location>
        <begin position="87"/>
        <end position="108"/>
    </location>
</feature>
<keyword evidence="1" id="KW-0472">Membrane</keyword>
<dbReference type="OrthoDB" id="3543808at2"/>
<organism evidence="2 3">
    <name type="scientific">Nocardia macrotermitis</name>
    <dbReference type="NCBI Taxonomy" id="2585198"/>
    <lineage>
        <taxon>Bacteria</taxon>
        <taxon>Bacillati</taxon>
        <taxon>Actinomycetota</taxon>
        <taxon>Actinomycetes</taxon>
        <taxon>Mycobacteriales</taxon>
        <taxon>Nocardiaceae</taxon>
        <taxon>Nocardia</taxon>
    </lineage>
</organism>
<dbReference type="EMBL" id="WEGK01000016">
    <property type="protein sequence ID" value="MQY22901.1"/>
    <property type="molecule type" value="Genomic_DNA"/>
</dbReference>
<gene>
    <name evidence="2" type="ORF">NRB20_60250</name>
</gene>
<accession>A0A7K0DBL3</accession>
<feature type="transmembrane region" description="Helical" evidence="1">
    <location>
        <begin position="120"/>
        <end position="142"/>
    </location>
</feature>
<evidence type="ECO:0000256" key="1">
    <source>
        <dbReference type="SAM" id="Phobius"/>
    </source>
</evidence>
<evidence type="ECO:0000313" key="2">
    <source>
        <dbReference type="EMBL" id="MQY22901.1"/>
    </source>
</evidence>
<protein>
    <submittedName>
        <fullName evidence="2">Uncharacterized protein</fullName>
    </submittedName>
</protein>
<name>A0A7K0DBL3_9NOCA</name>